<evidence type="ECO:0000313" key="16">
    <source>
        <dbReference type="EMBL" id="GMI38110.1"/>
    </source>
</evidence>
<keyword evidence="8 13" id="KW-1133">Transmembrane helix</keyword>
<feature type="transmembrane region" description="Helical" evidence="13">
    <location>
        <begin position="110"/>
        <end position="131"/>
    </location>
</feature>
<dbReference type="InterPro" id="IPR035892">
    <property type="entry name" value="C2_domain_sf"/>
</dbReference>
<feature type="transmembrane region" description="Helical" evidence="13">
    <location>
        <begin position="375"/>
        <end position="394"/>
    </location>
</feature>
<proteinExistence type="predicted"/>
<comment type="subcellular location">
    <subcellularLocation>
        <location evidence="1">Membrane</location>
        <topology evidence="1">Multi-pass membrane protein</topology>
    </subcellularLocation>
</comment>
<evidence type="ECO:0000256" key="4">
    <source>
        <dbReference type="ARBA" id="ARBA00022692"/>
    </source>
</evidence>
<dbReference type="EMBL" id="BRYB01002013">
    <property type="protein sequence ID" value="GMI38110.1"/>
    <property type="molecule type" value="Genomic_DNA"/>
</dbReference>
<feature type="non-terminal residue" evidence="16">
    <location>
        <position position="1"/>
    </location>
</feature>
<dbReference type="SUPFAM" id="SSF51206">
    <property type="entry name" value="cAMP-binding domain-like"/>
    <property type="match status" value="3"/>
</dbReference>
<dbReference type="Pfam" id="PF00520">
    <property type="entry name" value="Ion_trans"/>
    <property type="match status" value="2"/>
</dbReference>
<dbReference type="Gene3D" id="2.60.40.150">
    <property type="entry name" value="C2 domain"/>
    <property type="match status" value="1"/>
</dbReference>
<reference evidence="16 17" key="1">
    <citation type="journal article" date="2023" name="Commun. Biol.">
        <title>Genome analysis of Parmales, the sister group of diatoms, reveals the evolutionary specialization of diatoms from phago-mixotrophs to photoautotrophs.</title>
        <authorList>
            <person name="Ban H."/>
            <person name="Sato S."/>
            <person name="Yoshikawa S."/>
            <person name="Yamada K."/>
            <person name="Nakamura Y."/>
            <person name="Ichinomiya M."/>
            <person name="Sato N."/>
            <person name="Blanc-Mathieu R."/>
            <person name="Endo H."/>
            <person name="Kuwata A."/>
            <person name="Ogata H."/>
        </authorList>
    </citation>
    <scope>NUCLEOTIDE SEQUENCE [LARGE SCALE GENOMIC DNA]</scope>
</reference>
<keyword evidence="17" id="KW-1185">Reference proteome</keyword>
<evidence type="ECO:0000256" key="3">
    <source>
        <dbReference type="ARBA" id="ARBA00022538"/>
    </source>
</evidence>
<evidence type="ECO:0000256" key="6">
    <source>
        <dbReference type="ARBA" id="ARBA00022882"/>
    </source>
</evidence>
<comment type="caution">
    <text evidence="16">The sequence shown here is derived from an EMBL/GenBank/DDBJ whole genome shotgun (WGS) entry which is preliminary data.</text>
</comment>
<evidence type="ECO:0000256" key="2">
    <source>
        <dbReference type="ARBA" id="ARBA00022448"/>
    </source>
</evidence>
<evidence type="ECO:0000256" key="9">
    <source>
        <dbReference type="ARBA" id="ARBA00023065"/>
    </source>
</evidence>
<feature type="transmembrane region" description="Helical" evidence="13">
    <location>
        <begin position="280"/>
        <end position="300"/>
    </location>
</feature>
<keyword evidence="6" id="KW-0851">Voltage-gated channel</keyword>
<keyword evidence="5" id="KW-0631">Potassium channel</keyword>
<evidence type="ECO:0000256" key="12">
    <source>
        <dbReference type="SAM" id="MobiDB-lite"/>
    </source>
</evidence>
<feature type="transmembrane region" description="Helical" evidence="13">
    <location>
        <begin position="885"/>
        <end position="909"/>
    </location>
</feature>
<dbReference type="Pfam" id="PF00027">
    <property type="entry name" value="cNMP_binding"/>
    <property type="match status" value="1"/>
</dbReference>
<dbReference type="Pfam" id="PF00168">
    <property type="entry name" value="C2"/>
    <property type="match status" value="1"/>
</dbReference>
<dbReference type="PROSITE" id="PS50004">
    <property type="entry name" value="C2"/>
    <property type="match status" value="1"/>
</dbReference>
<dbReference type="CDD" id="cd00030">
    <property type="entry name" value="C2"/>
    <property type="match status" value="1"/>
</dbReference>
<feature type="compositionally biased region" description="Low complexity" evidence="12">
    <location>
        <begin position="1384"/>
        <end position="1394"/>
    </location>
</feature>
<feature type="domain" description="Cyclic nucleotide-binding" evidence="15">
    <location>
        <begin position="479"/>
        <end position="578"/>
    </location>
</feature>
<dbReference type="SMART" id="SM00239">
    <property type="entry name" value="C2"/>
    <property type="match status" value="1"/>
</dbReference>
<keyword evidence="4 13" id="KW-0812">Transmembrane</keyword>
<keyword evidence="11" id="KW-0407">Ion channel</keyword>
<dbReference type="PANTHER" id="PTHR10217:SF435">
    <property type="entry name" value="POTASSIUM VOLTAGE-GATED CHANNEL PROTEIN EAG"/>
    <property type="match status" value="1"/>
</dbReference>
<feature type="transmembrane region" description="Helical" evidence="13">
    <location>
        <begin position="346"/>
        <end position="363"/>
    </location>
</feature>
<protein>
    <submittedName>
        <fullName evidence="16">Uncharacterized protein</fullName>
    </submittedName>
</protein>
<evidence type="ECO:0000256" key="1">
    <source>
        <dbReference type="ARBA" id="ARBA00004141"/>
    </source>
</evidence>
<feature type="transmembrane region" description="Helical" evidence="13">
    <location>
        <begin position="793"/>
        <end position="811"/>
    </location>
</feature>
<dbReference type="InterPro" id="IPR000595">
    <property type="entry name" value="cNMP-bd_dom"/>
</dbReference>
<evidence type="ECO:0000259" key="15">
    <source>
        <dbReference type="PROSITE" id="PS50042"/>
    </source>
</evidence>
<dbReference type="PANTHER" id="PTHR10217">
    <property type="entry name" value="VOLTAGE AND LIGAND GATED POTASSIUM CHANNEL"/>
    <property type="match status" value="1"/>
</dbReference>
<feature type="region of interest" description="Disordered" evidence="12">
    <location>
        <begin position="1277"/>
        <end position="1309"/>
    </location>
</feature>
<evidence type="ECO:0000259" key="14">
    <source>
        <dbReference type="PROSITE" id="PS50004"/>
    </source>
</evidence>
<dbReference type="InterPro" id="IPR018490">
    <property type="entry name" value="cNMP-bd_dom_sf"/>
</dbReference>
<name>A0ABQ6N0Z4_9STRA</name>
<dbReference type="InterPro" id="IPR014710">
    <property type="entry name" value="RmlC-like_jellyroll"/>
</dbReference>
<evidence type="ECO:0000256" key="11">
    <source>
        <dbReference type="ARBA" id="ARBA00023303"/>
    </source>
</evidence>
<evidence type="ECO:0000256" key="10">
    <source>
        <dbReference type="ARBA" id="ARBA00023136"/>
    </source>
</evidence>
<evidence type="ECO:0000256" key="7">
    <source>
        <dbReference type="ARBA" id="ARBA00022958"/>
    </source>
</evidence>
<dbReference type="InterPro" id="IPR050818">
    <property type="entry name" value="KCNH_animal-type"/>
</dbReference>
<dbReference type="Gene3D" id="2.60.120.10">
    <property type="entry name" value="Jelly Rolls"/>
    <property type="match status" value="2"/>
</dbReference>
<keyword evidence="2" id="KW-0813">Transport</keyword>
<keyword evidence="10 13" id="KW-0472">Membrane</keyword>
<evidence type="ECO:0000313" key="17">
    <source>
        <dbReference type="Proteomes" id="UP001165060"/>
    </source>
</evidence>
<dbReference type="InterPro" id="IPR003938">
    <property type="entry name" value="K_chnl_volt-dep_EAG/ELK/ERG"/>
</dbReference>
<evidence type="ECO:0000256" key="5">
    <source>
        <dbReference type="ARBA" id="ARBA00022826"/>
    </source>
</evidence>
<dbReference type="CDD" id="cd00038">
    <property type="entry name" value="CAP_ED"/>
    <property type="match status" value="1"/>
</dbReference>
<dbReference type="Proteomes" id="UP001165060">
    <property type="component" value="Unassembled WGS sequence"/>
</dbReference>
<accession>A0ABQ6N0Z4</accession>
<dbReference type="SUPFAM" id="SSF81324">
    <property type="entry name" value="Voltage-gated potassium channels"/>
    <property type="match status" value="2"/>
</dbReference>
<gene>
    <name evidence="16" type="ORF">TeGR_g6803</name>
</gene>
<keyword evidence="9" id="KW-0406">Ion transport</keyword>
<feature type="domain" description="Cyclic nucleotide-binding" evidence="15">
    <location>
        <begin position="1"/>
        <end position="54"/>
    </location>
</feature>
<feature type="transmembrane region" description="Helical" evidence="13">
    <location>
        <begin position="853"/>
        <end position="873"/>
    </location>
</feature>
<dbReference type="InterPro" id="IPR000008">
    <property type="entry name" value="C2_dom"/>
</dbReference>
<dbReference type="InterPro" id="IPR005821">
    <property type="entry name" value="Ion_trans_dom"/>
</dbReference>
<dbReference type="Gene3D" id="1.10.287.70">
    <property type="match status" value="2"/>
</dbReference>
<dbReference type="PROSITE" id="PS50042">
    <property type="entry name" value="CNMP_BINDING_3"/>
    <property type="match status" value="2"/>
</dbReference>
<feature type="domain" description="C2" evidence="14">
    <location>
        <begin position="1047"/>
        <end position="1168"/>
    </location>
</feature>
<evidence type="ECO:0000256" key="13">
    <source>
        <dbReference type="SAM" id="Phobius"/>
    </source>
</evidence>
<feature type="transmembrane region" description="Helical" evidence="13">
    <location>
        <begin position="164"/>
        <end position="186"/>
    </location>
</feature>
<dbReference type="PRINTS" id="PR01463">
    <property type="entry name" value="EAGCHANLFMLY"/>
</dbReference>
<sequence length="1416" mass="160162">LYSHDGKLSNRLGVNGSFAEDALINQWEENPFTAKCVGDCEVWFLSRAVFNKLVNEWPNVRDKLGRLVVKASQAKRRSSVSMSPEELAPILMAVQAKHAKVLHPEGKWIVVWKTVLFFAIMYNTIIIPFRFGFSYDQGYYFNEKRDTDVEIELTNNKIPMAVCIDYLCDLIFILDIVIAARFLGFIKNDVYHYESGDIFDHFLQTQNWGRMIVAVLPTEIFMIFITTDEWRMSLIQCFGILRLNRIIRSFEVEAISDFVQKALRKRNIKMHKNAVRLTKILLTTFTCAHYMASIFFFIGLRGHVKRNNSSWVDSACIMVNVNNDATTSGCPEPENGAENVSMMTQYITALYWSIATLTTVGYGDISANQGSVGEVYYNILTLILGTLIYTLIIANLEDMVSQLDTTMSLFKEKLDSVKQYSNQQNLDDELSGQILTYFEHLWQHQSGVDGNSLLGYMPNVLANQVVKEMIGHHLNKLFYVKDCNRDFVDMVIGAMETSKYMPDDVVFYSGELANTLYILYRGKVKLKSQTTGVEYTTLSDCMIGEGEFFTRGLQPCTAVACAHADVFTLSFVKFWKVMSEERLVNDFKKKLVDKSEELNKNSVAFMIEKLKANMKNAKMAKMMNVEQEVEKPKYWVSDPGSTFRRVWDLVGLLFTGWIGIVILWRFSFAKTVTTFQFTDGVVSTLYFIVDIYLRLQHFSTVHEGQLVQNRTIFRHLYATSKLPLDVAATFPLFFCALPLYGINQEGTGKVWLFALNTVLRVKRDPGLFANLIDFIELLTGYRSGSSTIRMTELFLMVCFTAHWMGCIYYFIGRSIDEEDAYNSPGEPRISWLSLAGLSNRILDPDLSEDELALSQYVTAFYWALYTISTTGYGNIKPYQNGEKAYCMFCMVIGAIVCDAGITAVLTSLIENRDHQAGTNSRRLECVKRYMTQALSGDSKTQDRVLDFFNYEDTELHNIDAETVLTQIGEALRLSIVKRDCEDALLNSKCVGRFKHGVVISIMRSMTTGIAIPDEKLLDAEIEDGYLYILKSGRAKGIDSANGKHTFQPGSVISNIENELRAEADGLPTHGLRIIFHKAWNLPKTDLFGACDPYIKMTYGEHGSLRSSVKKVTRSPVWKEIFYIKMTKDVKDLKFELFDWNRVEDDEIVGSFDVSVKDIKDEKEEAYDLVDEDGKGGCGTVSLTLHHGRLQEHQLTTAAKLDVIAETYCHVYKVNTKLLKQVEMHMSNLEKDNVTDRLPFYDASETVVEKFKRETMMKGKMENAAMDSLKDVLAEVAGEAAAEGGSSPKRSPPRLSGTAEEEEDLSRSGMNISKQVSAFGYDIAGPTLDKSKLDVNGVLKDLDSDAAPTRRASGRDSFFKPRKASVLGTLTRRTGGASQEENSRKGSFNFGFNRSGEGEGRSGRKRNNSGRERSYKK</sequence>
<feature type="transmembrane region" description="Helical" evidence="13">
    <location>
        <begin position="646"/>
        <end position="666"/>
    </location>
</feature>
<keyword evidence="7" id="KW-0630">Potassium</keyword>
<evidence type="ECO:0000256" key="8">
    <source>
        <dbReference type="ARBA" id="ARBA00022989"/>
    </source>
</evidence>
<dbReference type="Gene3D" id="1.10.287.630">
    <property type="entry name" value="Helix hairpin bin"/>
    <property type="match status" value="1"/>
</dbReference>
<feature type="region of interest" description="Disordered" evidence="12">
    <location>
        <begin position="1345"/>
        <end position="1416"/>
    </location>
</feature>
<keyword evidence="3" id="KW-0633">Potassium transport</keyword>
<dbReference type="SUPFAM" id="SSF49562">
    <property type="entry name" value="C2 domain (Calcium/lipid-binding domain, CaLB)"/>
    <property type="match status" value="1"/>
</dbReference>
<organism evidence="16 17">
    <name type="scientific">Tetraparma gracilis</name>
    <dbReference type="NCBI Taxonomy" id="2962635"/>
    <lineage>
        <taxon>Eukaryota</taxon>
        <taxon>Sar</taxon>
        <taxon>Stramenopiles</taxon>
        <taxon>Ochrophyta</taxon>
        <taxon>Bolidophyceae</taxon>
        <taxon>Parmales</taxon>
        <taxon>Triparmaceae</taxon>
        <taxon>Tetraparma</taxon>
    </lineage>
</organism>